<evidence type="ECO:0000256" key="1">
    <source>
        <dbReference type="ARBA" id="ARBA00006096"/>
    </source>
</evidence>
<dbReference type="Gene3D" id="3.50.80.20">
    <property type="entry name" value="D-Ala-D-Ala carboxypeptidase C, peptidase S13"/>
    <property type="match status" value="1"/>
</dbReference>
<dbReference type="RefSeq" id="WP_119985325.1">
    <property type="nucleotide sequence ID" value="NZ_CP032489.1"/>
</dbReference>
<organism evidence="3 4">
    <name type="scientific">Arachidicoccus soli</name>
    <dbReference type="NCBI Taxonomy" id="2341117"/>
    <lineage>
        <taxon>Bacteria</taxon>
        <taxon>Pseudomonadati</taxon>
        <taxon>Bacteroidota</taxon>
        <taxon>Chitinophagia</taxon>
        <taxon>Chitinophagales</taxon>
        <taxon>Chitinophagaceae</taxon>
        <taxon>Arachidicoccus</taxon>
    </lineage>
</organism>
<dbReference type="AlphaFoldDB" id="A0A386HND1"/>
<dbReference type="EC" id="3.4.16.4" evidence="3"/>
<dbReference type="InterPro" id="IPR012338">
    <property type="entry name" value="Beta-lactam/transpept-like"/>
</dbReference>
<gene>
    <name evidence="3" type="primary">dacB</name>
    <name evidence="3" type="ORF">D6B99_03965</name>
</gene>
<dbReference type="Pfam" id="PF02113">
    <property type="entry name" value="Peptidase_S13"/>
    <property type="match status" value="1"/>
</dbReference>
<reference evidence="3 4" key="1">
    <citation type="submission" date="2018-09" db="EMBL/GenBank/DDBJ databases">
        <title>Arachidicoccus sp. nov., a bacterium isolated from soil.</title>
        <authorList>
            <person name="Weon H.-Y."/>
            <person name="Kwon S.-W."/>
            <person name="Lee S.A."/>
        </authorList>
    </citation>
    <scope>NUCLEOTIDE SEQUENCE [LARGE SCALE GENOMIC DNA]</scope>
    <source>
        <strain evidence="3 4">KIS59-12</strain>
    </source>
</reference>
<dbReference type="GO" id="GO:0006508">
    <property type="term" value="P:proteolysis"/>
    <property type="evidence" value="ECO:0007669"/>
    <property type="project" value="InterPro"/>
</dbReference>
<dbReference type="Gene3D" id="3.40.710.10">
    <property type="entry name" value="DD-peptidase/beta-lactamase superfamily"/>
    <property type="match status" value="2"/>
</dbReference>
<keyword evidence="3" id="KW-0645">Protease</keyword>
<keyword evidence="4" id="KW-1185">Reference proteome</keyword>
<dbReference type="InterPro" id="IPR000667">
    <property type="entry name" value="Peptidase_S13"/>
</dbReference>
<dbReference type="Proteomes" id="UP000266118">
    <property type="component" value="Chromosome"/>
</dbReference>
<dbReference type="SUPFAM" id="SSF56601">
    <property type="entry name" value="beta-lactamase/transpeptidase-like"/>
    <property type="match status" value="1"/>
</dbReference>
<dbReference type="PANTHER" id="PTHR30023:SF0">
    <property type="entry name" value="PENICILLIN-SENSITIVE CARBOXYPEPTIDASE A"/>
    <property type="match status" value="1"/>
</dbReference>
<dbReference type="GO" id="GO:0009002">
    <property type="term" value="F:serine-type D-Ala-D-Ala carboxypeptidase activity"/>
    <property type="evidence" value="ECO:0007669"/>
    <property type="project" value="UniProtKB-EC"/>
</dbReference>
<evidence type="ECO:0000313" key="3">
    <source>
        <dbReference type="EMBL" id="AYD46844.1"/>
    </source>
</evidence>
<evidence type="ECO:0000256" key="2">
    <source>
        <dbReference type="ARBA" id="ARBA00022801"/>
    </source>
</evidence>
<accession>A0A386HND1</accession>
<comment type="similarity">
    <text evidence="1">Belongs to the peptidase S13 family.</text>
</comment>
<evidence type="ECO:0000313" key="4">
    <source>
        <dbReference type="Proteomes" id="UP000266118"/>
    </source>
</evidence>
<name>A0A386HND1_9BACT</name>
<dbReference type="EMBL" id="CP032489">
    <property type="protein sequence ID" value="AYD46844.1"/>
    <property type="molecule type" value="Genomic_DNA"/>
</dbReference>
<dbReference type="PANTHER" id="PTHR30023">
    <property type="entry name" value="D-ALANYL-D-ALANINE CARBOXYPEPTIDASE"/>
    <property type="match status" value="1"/>
</dbReference>
<dbReference type="OrthoDB" id="9802627at2"/>
<keyword evidence="2 3" id="KW-0378">Hydrolase</keyword>
<dbReference type="NCBIfam" id="TIGR00666">
    <property type="entry name" value="PBP4"/>
    <property type="match status" value="1"/>
</dbReference>
<dbReference type="PRINTS" id="PR00922">
    <property type="entry name" value="DADACBPTASE3"/>
</dbReference>
<sequence>MGYFQSVLLFLLISVSSFGQSISSRLGSQTQRLLNDAQMRNASLSFYVADAATGEKVYAYDGERGLSPASTQKIFTAIASFEMLGSDYTFKTEIGYNGTLSDGVLKGDLIVTGYGDPTFGSWRFDGFKPENVKTKILASLAKAGIRAIDGNIVIDESKWDFNPTPGGWPWDDMGNYYGAGDWGINWRENQTNVTFRGGSQAGRDVTIIKVDPVLRGASLVNRLTTASSGSSDNSCLYMAPYSPVAFIQGSVPAGKTLMVTGSMPNPPLQFGYELKDWLKEKNIYCTGEIKSAADYILKDKNVPQIVTNLDVYPSPVMHDIVHFFLRKSVNLFGEAFAKALGYQEKREGSTEAGVSVIRKFWQDKGISNSMLKMIDGSGLSPQNYVCSEAEVKALLYAQDKDWFKYFYEALPTYNGMKMKSGTIGGCKAYAGYQVSRTTGKKYVFSIIINNYYGNQYSLLPKMYRILDVLK</sequence>
<protein>
    <submittedName>
        <fullName evidence="3">D-alanyl-D-alanine carboxypeptidase/D-alanyl-D-alanine-endopeptidase</fullName>
        <ecNumber evidence="3">3.4.16.4</ecNumber>
    </submittedName>
</protein>
<keyword evidence="3" id="KW-0121">Carboxypeptidase</keyword>
<proteinExistence type="inferred from homology"/>
<dbReference type="KEGG" id="ark:D6B99_03965"/>
<dbReference type="GO" id="GO:0000270">
    <property type="term" value="P:peptidoglycan metabolic process"/>
    <property type="evidence" value="ECO:0007669"/>
    <property type="project" value="TreeGrafter"/>
</dbReference>